<name>A0A016V495_9BILA</name>
<protein>
    <recommendedName>
        <fullName evidence="4">Secreted protein</fullName>
    </recommendedName>
</protein>
<comment type="caution">
    <text evidence="2">The sequence shown here is derived from an EMBL/GenBank/DDBJ whole genome shotgun (WGS) entry which is preliminary data.</text>
</comment>
<feature type="signal peptide" evidence="1">
    <location>
        <begin position="1"/>
        <end position="23"/>
    </location>
</feature>
<keyword evidence="3" id="KW-1185">Reference proteome</keyword>
<dbReference type="PROSITE" id="PS51257">
    <property type="entry name" value="PROKAR_LIPOPROTEIN"/>
    <property type="match status" value="1"/>
</dbReference>
<evidence type="ECO:0008006" key="4">
    <source>
        <dbReference type="Google" id="ProtNLM"/>
    </source>
</evidence>
<feature type="chain" id="PRO_5001488906" description="Secreted protein" evidence="1">
    <location>
        <begin position="24"/>
        <end position="69"/>
    </location>
</feature>
<gene>
    <name evidence="2" type="primary">Acey_s0018.g3563</name>
    <name evidence="2" type="ORF">Y032_0018g3563</name>
</gene>
<reference evidence="3" key="1">
    <citation type="journal article" date="2015" name="Nat. Genet.">
        <title>The genome and transcriptome of the zoonotic hookworm Ancylostoma ceylanicum identify infection-specific gene families.</title>
        <authorList>
            <person name="Schwarz E.M."/>
            <person name="Hu Y."/>
            <person name="Antoshechkin I."/>
            <person name="Miller M.M."/>
            <person name="Sternberg P.W."/>
            <person name="Aroian R.V."/>
        </authorList>
    </citation>
    <scope>NUCLEOTIDE SEQUENCE</scope>
    <source>
        <strain evidence="3">HY135</strain>
    </source>
</reference>
<dbReference type="Proteomes" id="UP000024635">
    <property type="component" value="Unassembled WGS sequence"/>
</dbReference>
<proteinExistence type="predicted"/>
<sequence length="69" mass="8017">MKRFLHLLPSVALIGCTLHVTEFAKCLDFSALTNWQYCGAAKRDRPYCSTLETRETLVHSHITLTWQHR</sequence>
<evidence type="ECO:0000313" key="3">
    <source>
        <dbReference type="Proteomes" id="UP000024635"/>
    </source>
</evidence>
<evidence type="ECO:0000256" key="1">
    <source>
        <dbReference type="SAM" id="SignalP"/>
    </source>
</evidence>
<organism evidence="2 3">
    <name type="scientific">Ancylostoma ceylanicum</name>
    <dbReference type="NCBI Taxonomy" id="53326"/>
    <lineage>
        <taxon>Eukaryota</taxon>
        <taxon>Metazoa</taxon>
        <taxon>Ecdysozoa</taxon>
        <taxon>Nematoda</taxon>
        <taxon>Chromadorea</taxon>
        <taxon>Rhabditida</taxon>
        <taxon>Rhabditina</taxon>
        <taxon>Rhabditomorpha</taxon>
        <taxon>Strongyloidea</taxon>
        <taxon>Ancylostomatidae</taxon>
        <taxon>Ancylostomatinae</taxon>
        <taxon>Ancylostoma</taxon>
    </lineage>
</organism>
<dbReference type="AlphaFoldDB" id="A0A016V495"/>
<dbReference type="EMBL" id="JARK01001354">
    <property type="protein sequence ID" value="EYC21847.1"/>
    <property type="molecule type" value="Genomic_DNA"/>
</dbReference>
<keyword evidence="1" id="KW-0732">Signal</keyword>
<evidence type="ECO:0000313" key="2">
    <source>
        <dbReference type="EMBL" id="EYC21847.1"/>
    </source>
</evidence>
<accession>A0A016V495</accession>